<dbReference type="Proteomes" id="UP000000600">
    <property type="component" value="Unassembled WGS sequence"/>
</dbReference>
<dbReference type="KEGG" id="ptm:GSPATT00027612001"/>
<dbReference type="RefSeq" id="XP_001423982.1">
    <property type="nucleotide sequence ID" value="XM_001423945.2"/>
</dbReference>
<reference evidence="1 2" key="1">
    <citation type="journal article" date="2006" name="Nature">
        <title>Global trends of whole-genome duplications revealed by the ciliate Paramecium tetraurelia.</title>
        <authorList>
            <consortium name="Genoscope"/>
            <person name="Aury J.-M."/>
            <person name="Jaillon O."/>
            <person name="Duret L."/>
            <person name="Noel B."/>
            <person name="Jubin C."/>
            <person name="Porcel B.M."/>
            <person name="Segurens B."/>
            <person name="Daubin V."/>
            <person name="Anthouard V."/>
            <person name="Aiach N."/>
            <person name="Arnaiz O."/>
            <person name="Billaut A."/>
            <person name="Beisson J."/>
            <person name="Blanc I."/>
            <person name="Bouhouche K."/>
            <person name="Camara F."/>
            <person name="Duharcourt S."/>
            <person name="Guigo R."/>
            <person name="Gogendeau D."/>
            <person name="Katinka M."/>
            <person name="Keller A.-M."/>
            <person name="Kissmehl R."/>
            <person name="Klotz C."/>
            <person name="Koll F."/>
            <person name="Le Moue A."/>
            <person name="Lepere C."/>
            <person name="Malinsky S."/>
            <person name="Nowacki M."/>
            <person name="Nowak J.K."/>
            <person name="Plattner H."/>
            <person name="Poulain J."/>
            <person name="Ruiz F."/>
            <person name="Serrano V."/>
            <person name="Zagulski M."/>
            <person name="Dessen P."/>
            <person name="Betermier M."/>
            <person name="Weissenbach J."/>
            <person name="Scarpelli C."/>
            <person name="Schachter V."/>
            <person name="Sperling L."/>
            <person name="Meyer E."/>
            <person name="Cohen J."/>
            <person name="Wincker P."/>
        </authorList>
    </citation>
    <scope>NUCLEOTIDE SEQUENCE [LARGE SCALE GENOMIC DNA]</scope>
    <source>
        <strain evidence="1 2">Stock d4-2</strain>
    </source>
</reference>
<evidence type="ECO:0000313" key="1">
    <source>
        <dbReference type="EMBL" id="CAK56584.1"/>
    </source>
</evidence>
<protein>
    <submittedName>
        <fullName evidence="1">Uncharacterized protein</fullName>
    </submittedName>
</protein>
<gene>
    <name evidence="1" type="ORF">GSPATT00027612001</name>
</gene>
<accession>A0BDG7</accession>
<dbReference type="EMBL" id="CT867987">
    <property type="protein sequence ID" value="CAK56584.1"/>
    <property type="molecule type" value="Genomic_DNA"/>
</dbReference>
<dbReference type="HOGENOM" id="CLU_1059422_0_0_1"/>
<dbReference type="InParanoid" id="A0BDG7"/>
<keyword evidence="2" id="KW-1185">Reference proteome</keyword>
<dbReference type="AlphaFoldDB" id="A0BDG7"/>
<dbReference type="OrthoDB" id="10371084at2759"/>
<organism evidence="1 2">
    <name type="scientific">Paramecium tetraurelia</name>
    <dbReference type="NCBI Taxonomy" id="5888"/>
    <lineage>
        <taxon>Eukaryota</taxon>
        <taxon>Sar</taxon>
        <taxon>Alveolata</taxon>
        <taxon>Ciliophora</taxon>
        <taxon>Intramacronucleata</taxon>
        <taxon>Oligohymenophorea</taxon>
        <taxon>Peniculida</taxon>
        <taxon>Parameciidae</taxon>
        <taxon>Paramecium</taxon>
    </lineage>
</organism>
<sequence length="263" mass="30717">MEKKIVVESLEPSINQEGQLVKKCEGDTDKIQQGSIDKQQQLNNYQEDDCGYNQQLKFHNDDVQVEEVQSYDAEEIGTYLSLLFQEQPGLSDEQVYNNEQYQGTDNVNFDSDQNQQLFSNEGFIVDQTPSEQEHRIDNRQRTLVSTRVPTKFPGETKNLPKCLARRIKDFITSVVKDSEDPEIKMILNNPEIKRFLEMKSERISKQKLDLFIQSDIGSIFCKEFFGNCLWSYGVTKEGKTNVETCFRYNIQYFTKTIKKRRLN</sequence>
<proteinExistence type="predicted"/>
<name>A0BDG7_PARTE</name>
<dbReference type="GeneID" id="5009766"/>
<evidence type="ECO:0000313" key="2">
    <source>
        <dbReference type="Proteomes" id="UP000000600"/>
    </source>
</evidence>
<dbReference type="OMA" id="KTNVETC"/>